<dbReference type="Proteomes" id="UP001189429">
    <property type="component" value="Unassembled WGS sequence"/>
</dbReference>
<feature type="region of interest" description="Disordered" evidence="3">
    <location>
        <begin position="613"/>
        <end position="684"/>
    </location>
</feature>
<dbReference type="InterPro" id="IPR006597">
    <property type="entry name" value="Sel1-like"/>
</dbReference>
<dbReference type="SUPFAM" id="SSF81901">
    <property type="entry name" value="HCP-like"/>
    <property type="match status" value="1"/>
</dbReference>
<organism evidence="5 6">
    <name type="scientific">Prorocentrum cordatum</name>
    <dbReference type="NCBI Taxonomy" id="2364126"/>
    <lineage>
        <taxon>Eukaryota</taxon>
        <taxon>Sar</taxon>
        <taxon>Alveolata</taxon>
        <taxon>Dinophyceae</taxon>
        <taxon>Prorocentrales</taxon>
        <taxon>Prorocentraceae</taxon>
        <taxon>Prorocentrum</taxon>
    </lineage>
</organism>
<sequence length="2900" mass="308652">MTRGRPEGNMRDAFFSLLSALRVALGQGLASQRKAWVAGLVSGSFSLMPRCTSTTSPAAHGSSQGASTHGLVFRVTDCARSCATGDTPWYDAAVAAGDPDAMAALARRLSSGAGERAGGDLERAVALCRRAAEMGQTDNRRAVACLAELHLAGRAGLAAGGPEAARWWRRAAEAGDGAAQRALALACAAGSCGLARDEAEAVRWLSLAAAQEDAGAMYWLSVCCRRGLGRAPDAQEAWVWLVRAAEVGHPEAQYGLGLAYLAGDGAQQDASLAARWFRRGALQGEPRAQCNLGAMCAEGSGGLPQDYGEALRWYASAADQGSADGQHNLALMHLHGLGGLRRDAGEARRWCARAAEQSHPRALQLLRQLGEPAGAGGALLGAAPLRAAPGAAASGVAASDSLSAKIEEARALLGAARERNAARPEARELLDALLHRTAALARRRAAAREGPCAGAPPNGSAAAASGDGRCAAALDDVEPLMQVTAEMARLVREAAEVADGVRRPPLHSRGQAAPLATPPQTILSAETSNGDNTISTASTACSAPCDLVLATGTKPAEHQGHATGVPSSKGPTAGGDRPAGSWCTEGWESSKLSKCERCTDNGADGFPDSCADSRSDGGANDAADHFPDGCEDCGNGPTSSPTPRPTSDPTGGPTAAPSMTPTLAPTGEPTTGEIPGGPCVTNVEGHRFNPARVATHELPQLPQSSDARPGPSAGSQALLEVFGAFESERRCEGPFVRQPDLSGLWLQQSGPLVLRATGLDEGSRGATALQVDGSHVGVSELARDVRLRGLLQATKCRAVHVERRAGRARRGRLRASPELGATRRWSASRSLLEPYLEARGEVQPSAPPEEPLFSAASQEPAEVRGEFRDTDSVFQSKPFVGFLSSVTRSRIESLCRSSGDWFTLRILWPKFLSASAAGLGGRKAASAARRLESASSALDALGDVGTKRAQPPPRPKAPQAGQALPEEPPAAGLCGCCRRRRRPGPTGHAASPGSVSSPPRAGGVRDDISSASESAYDESGTPWRHCGKVDQSYRVGYYDKERELSIGFVFHPGVGINGDLQPPFYNRTQWGCGIGQPMSAEVTSLYKWSVGMVGEQFPDVGAKNVTAERLHQWGVRDQRKHMRNGKLYGKYEVIDYSKVMDDLIQERGFVDPSLWLKDGYRPSVEPSRRYLNAIFHFLNVTTAEEEAQVNGNKRLTFAPAGDWDEASLRFAAPLPRSAASAGSRWPAIFFVSARVAQTRQPLSMSPVGVDRFRGDALVGEGLAGPRIDGRPGVGVVSDGSVLDCAGGNVTSFAEQHGVGHGAHYSTAEAPLDGADTGSRAPLQRVPIVAAEALVSLSRAWSAGRRRGAASLGGPAAALGRVCPAGLRKSMTSNAAMGMIRVLQNRTLEEAALDIRLSDSGMAWQWETTSRPTKETATETASQWEGLQAAPEWRSAHLCHCLGCAACRPGCPERGSQGRPCDFPLGRPCLQYRQRLKDVPVGFCRRCDAASRWPAMGRRPGATLGGGSRSSSFPNLSGPARSEGHGSPSPGRPAAQIRRRAGQQWMQLHEQRDVERTDLIVAELAGGRKPFGCFIEVSEALEHDGAVNDPELLARVRIRVAGPVFRLEFTPPPERHLGCQWSRGWTGCPQGPASPVIHCECGGGASIAVSSPGSLPRIMTSCPRCHARWTILEHRTPYVLGVCPSCGDPCLGPSAILGRTSRGTPGLPQPLSPHTTPPARDHSDPPSSPDRSAIKGFDGINWTLSLDPLEFPRARAQGHMEDAGTAGEASLEEELARLRARCAALEAVAAEGDAPDVYLATRPVAITSQLDRASPWVAELTPGEAFEVVEVQHVVQEQRVRGRVETPAGWVSILATGEDSLRWALRVGDGTGLEELRDACGASRARILELEAEGEELRGRVVELEAALSQMRAAVPAGGESAAELEGLASRQRVRIAELEAAAARADDLEEQLSRQRDANADLEDRLVRVSELEEQGSADLDERLRRVAELEAQVAKRAREVELQMAREREESAVAQQEAIARAEALCRQVARLEAECEQRDALLGALQSEREELLAKVSVQERQLCDLARPEAERATPGAAEAEALAVQVRTLEAQVNDLTEQLIAASAAEGAPRELGPRAGFVQVLDTAVERERFRESLAGKRVLHVKGFGSGRREPSEVDASQEKEALQVLSGFSPDFLVVDGDPWGSGFQLYVKALVDSMRASGSTAPRVIWAKHVAQLLEDGTVADASERAKRLEKAQGWADQGISVIVMWLASREIEIKIDDMFGPGTFAKLEPLDHSTRGGVRILSEASPKWWLGVESTLKRAIVDVEQRRDMQYPAKCSFENVAKGNTIFDALHNPACSSHGVASLGGGESVLLELGSVYLNSGSGFDRSRAAVLPFGRGRDTDPRLPRHVGAAFLGGGLREAAARAGELEAEGARLRRRAQELEAERGALLERAERDAGRLAAQAAECDGLRRECERLRSPAGPPDDAASEVDGLQAQLRGLEEERAELARANSSLQARAESLRLVCAEQQDELSGAREEVRAEAARQQEELVRLRDELAGAQGARADAERLRAEVAALVAQRQETQEQAEGQGRLAAEVAELRAQNRSLARAGEALSLDVSRLREDAEELEAARRALAVEVEEHRRLAEQSAEERGVIDAEAARLRAENLVWKTENDDLLARMQELALPRSPLPALEEGEARLALTAAEHWVLYHPAPPLEQSPESMCYPLGAHRPAARPGGPGAALGVAGHGLLAPRGAGRLGRRLGGGRGLCARGAPGVQGPRHRPAGVPAVERRRRAGLHRRGLQPARAGSPTRAPRGGGVRVLHAGQGRPPARGGVPLPRRRAAARAPAGGDREGEVRRHRDGRRGQRWTAAHQSWSNRRWKSCPQGPMGRIGKREANGHLGGLFVH</sequence>
<feature type="region of interest" description="Disordered" evidence="3">
    <location>
        <begin position="1494"/>
        <end position="1536"/>
    </location>
</feature>
<name>A0ABN9R9H6_9DINO</name>
<feature type="compositionally biased region" description="Low complexity" evidence="3">
    <location>
        <begin position="2821"/>
        <end position="2831"/>
    </location>
</feature>
<evidence type="ECO:0000313" key="6">
    <source>
        <dbReference type="Proteomes" id="UP001189429"/>
    </source>
</evidence>
<feature type="chain" id="PRO_5047239013" evidence="4">
    <location>
        <begin position="27"/>
        <end position="2900"/>
    </location>
</feature>
<reference evidence="5" key="1">
    <citation type="submission" date="2023-10" db="EMBL/GenBank/DDBJ databases">
        <authorList>
            <person name="Chen Y."/>
            <person name="Shah S."/>
            <person name="Dougan E. K."/>
            <person name="Thang M."/>
            <person name="Chan C."/>
        </authorList>
    </citation>
    <scope>NUCLEOTIDE SEQUENCE [LARGE SCALE GENOMIC DNA]</scope>
</reference>
<feature type="coiled-coil region" evidence="2">
    <location>
        <begin position="2480"/>
        <end position="2577"/>
    </location>
</feature>
<dbReference type="InterPro" id="IPR011990">
    <property type="entry name" value="TPR-like_helical_dom_sf"/>
</dbReference>
<keyword evidence="2" id="KW-0175">Coiled coil</keyword>
<evidence type="ECO:0000256" key="3">
    <source>
        <dbReference type="SAM" id="MobiDB-lite"/>
    </source>
</evidence>
<feature type="region of interest" description="Disordered" evidence="3">
    <location>
        <begin position="983"/>
        <end position="1023"/>
    </location>
</feature>
<protein>
    <submittedName>
        <fullName evidence="5">Uncharacterized protein</fullName>
    </submittedName>
</protein>
<feature type="coiled-coil region" evidence="2">
    <location>
        <begin position="2602"/>
        <end position="2639"/>
    </location>
</feature>
<feature type="region of interest" description="Disordered" evidence="3">
    <location>
        <begin position="943"/>
        <end position="967"/>
    </location>
</feature>
<evidence type="ECO:0000256" key="1">
    <source>
        <dbReference type="ARBA" id="ARBA00038101"/>
    </source>
</evidence>
<feature type="coiled-coil region" evidence="2">
    <location>
        <begin position="1872"/>
        <end position="2110"/>
    </location>
</feature>
<feature type="region of interest" description="Disordered" evidence="3">
    <location>
        <begin position="1696"/>
        <end position="1733"/>
    </location>
</feature>
<feature type="signal peptide" evidence="4">
    <location>
        <begin position="1"/>
        <end position="26"/>
    </location>
</feature>
<feature type="compositionally biased region" description="Low complexity" evidence="3">
    <location>
        <begin position="665"/>
        <end position="678"/>
    </location>
</feature>
<accession>A0ABN9R9H6</accession>
<keyword evidence="4" id="KW-0732">Signal</keyword>
<proteinExistence type="inferred from homology"/>
<keyword evidence="6" id="KW-1185">Reference proteome</keyword>
<dbReference type="EMBL" id="CAUYUJ010005692">
    <property type="protein sequence ID" value="CAK0814617.1"/>
    <property type="molecule type" value="Genomic_DNA"/>
</dbReference>
<dbReference type="InterPro" id="IPR050767">
    <property type="entry name" value="Sel1_AlgK"/>
</dbReference>
<feature type="region of interest" description="Disordered" evidence="3">
    <location>
        <begin position="2789"/>
        <end position="2900"/>
    </location>
</feature>
<evidence type="ECO:0000313" key="5">
    <source>
        <dbReference type="EMBL" id="CAK0814617.1"/>
    </source>
</evidence>
<feature type="region of interest" description="Disordered" evidence="3">
    <location>
        <begin position="556"/>
        <end position="586"/>
    </location>
</feature>
<dbReference type="PANTHER" id="PTHR11102">
    <property type="entry name" value="SEL-1-LIKE PROTEIN"/>
    <property type="match status" value="1"/>
</dbReference>
<evidence type="ECO:0000256" key="2">
    <source>
        <dbReference type="SAM" id="Coils"/>
    </source>
</evidence>
<dbReference type="Pfam" id="PF08238">
    <property type="entry name" value="Sel1"/>
    <property type="match status" value="7"/>
</dbReference>
<dbReference type="SMART" id="SM00671">
    <property type="entry name" value="SEL1"/>
    <property type="match status" value="7"/>
</dbReference>
<evidence type="ECO:0000256" key="4">
    <source>
        <dbReference type="SAM" id="SignalP"/>
    </source>
</evidence>
<dbReference type="Gene3D" id="1.10.287.1490">
    <property type="match status" value="1"/>
</dbReference>
<comment type="caution">
    <text evidence="5">The sequence shown here is derived from an EMBL/GenBank/DDBJ whole genome shotgun (WGS) entry which is preliminary data.</text>
</comment>
<comment type="similarity">
    <text evidence="1">Belongs to the sel-1 family.</text>
</comment>
<dbReference type="PANTHER" id="PTHR11102:SF160">
    <property type="entry name" value="ERAD-ASSOCIATED E3 UBIQUITIN-PROTEIN LIGASE COMPONENT HRD3"/>
    <property type="match status" value="1"/>
</dbReference>
<dbReference type="Gene3D" id="1.25.40.10">
    <property type="entry name" value="Tetratricopeptide repeat domain"/>
    <property type="match status" value="2"/>
</dbReference>
<gene>
    <name evidence="5" type="ORF">PCOR1329_LOCUS18175</name>
</gene>
<feature type="coiled-coil region" evidence="2">
    <location>
        <begin position="2407"/>
        <end position="2441"/>
    </location>
</feature>